<dbReference type="Pfam" id="PF02875">
    <property type="entry name" value="Mur_ligase_C"/>
    <property type="match status" value="1"/>
</dbReference>
<evidence type="ECO:0000256" key="2">
    <source>
        <dbReference type="ARBA" id="ARBA00004752"/>
    </source>
</evidence>
<dbReference type="NCBIfam" id="TIGR01087">
    <property type="entry name" value="murD"/>
    <property type="match status" value="1"/>
</dbReference>
<evidence type="ECO:0000256" key="8">
    <source>
        <dbReference type="RuleBase" id="RU003664"/>
    </source>
</evidence>
<organism evidence="11 12">
    <name type="scientific">Candidatus Saccharicenans subterraneus</name>
    <dbReference type="NCBI Taxonomy" id="2508984"/>
    <lineage>
        <taxon>Bacteria</taxon>
        <taxon>Candidatus Aminicenantota</taxon>
        <taxon>Candidatus Aminicenantia</taxon>
        <taxon>Candidatus Aminicenantales</taxon>
        <taxon>Candidatus Saccharicenantaceae</taxon>
        <taxon>Candidatus Saccharicenans</taxon>
    </lineage>
</organism>
<dbReference type="SUPFAM" id="SSF51984">
    <property type="entry name" value="MurCD N-terminal domain"/>
    <property type="match status" value="1"/>
</dbReference>
<dbReference type="EC" id="6.3.2.9" evidence="7 8"/>
<feature type="binding site" evidence="7">
    <location>
        <begin position="114"/>
        <end position="120"/>
    </location>
    <ligand>
        <name>ATP</name>
        <dbReference type="ChEBI" id="CHEBI:30616"/>
    </ligand>
</feature>
<evidence type="ECO:0000259" key="10">
    <source>
        <dbReference type="Pfam" id="PF08245"/>
    </source>
</evidence>
<evidence type="ECO:0000259" key="9">
    <source>
        <dbReference type="Pfam" id="PF02875"/>
    </source>
</evidence>
<comment type="similarity">
    <text evidence="7">Belongs to the MurCDEF family.</text>
</comment>
<proteinExistence type="inferred from homology"/>
<dbReference type="GO" id="GO:0071555">
    <property type="term" value="P:cell wall organization"/>
    <property type="evidence" value="ECO:0007669"/>
    <property type="project" value="UniProtKB-KW"/>
</dbReference>
<feature type="domain" description="Mur ligase central" evidence="10">
    <location>
        <begin position="112"/>
        <end position="287"/>
    </location>
</feature>
<keyword evidence="7 8" id="KW-0961">Cell wall biogenesis/degradation</keyword>
<dbReference type="Gene3D" id="3.40.50.720">
    <property type="entry name" value="NAD(P)-binding Rossmann-like Domain"/>
    <property type="match status" value="1"/>
</dbReference>
<evidence type="ECO:0000256" key="3">
    <source>
        <dbReference type="ARBA" id="ARBA00022490"/>
    </source>
</evidence>
<feature type="domain" description="Mur ligase C-terminal" evidence="9">
    <location>
        <begin position="311"/>
        <end position="423"/>
    </location>
</feature>
<dbReference type="SUPFAM" id="SSF53244">
    <property type="entry name" value="MurD-like peptide ligases, peptide-binding domain"/>
    <property type="match status" value="1"/>
</dbReference>
<dbReference type="GO" id="GO:0008764">
    <property type="term" value="F:UDP-N-acetylmuramoylalanine-D-glutamate ligase activity"/>
    <property type="evidence" value="ECO:0007669"/>
    <property type="project" value="UniProtKB-UniRule"/>
</dbReference>
<dbReference type="UniPathway" id="UPA00219"/>
<evidence type="ECO:0000256" key="4">
    <source>
        <dbReference type="ARBA" id="ARBA00022598"/>
    </source>
</evidence>
<protein>
    <recommendedName>
        <fullName evidence="7 8">UDP-N-acetylmuramoylalanine--D-glutamate ligase</fullName>
        <ecNumber evidence="7 8">6.3.2.9</ecNumber>
    </recommendedName>
    <alternativeName>
        <fullName evidence="7">D-glutamic acid-adding enzyme</fullName>
    </alternativeName>
    <alternativeName>
        <fullName evidence="7">UDP-N-acetylmuramoyl-L-alanyl-D-glutamate synthetase</fullName>
    </alternativeName>
</protein>
<accession>A0A3E2BL09</accession>
<dbReference type="HAMAP" id="MF_00639">
    <property type="entry name" value="MurD"/>
    <property type="match status" value="1"/>
</dbReference>
<comment type="subcellular location">
    <subcellularLocation>
        <location evidence="1 7 8">Cytoplasm</location>
    </subcellularLocation>
</comment>
<dbReference type="Pfam" id="PF21799">
    <property type="entry name" value="MurD-like_N"/>
    <property type="match status" value="1"/>
</dbReference>
<dbReference type="InterPro" id="IPR036615">
    <property type="entry name" value="Mur_ligase_C_dom_sf"/>
</dbReference>
<dbReference type="SUPFAM" id="SSF53623">
    <property type="entry name" value="MurD-like peptide ligases, catalytic domain"/>
    <property type="match status" value="1"/>
</dbReference>
<comment type="caution">
    <text evidence="11">The sequence shown here is derived from an EMBL/GenBank/DDBJ whole genome shotgun (WGS) entry which is preliminary data.</text>
</comment>
<keyword evidence="7 8" id="KW-0132">Cell division</keyword>
<sequence>MELRGKKVVVVGFARTGQAVCDFLLEQEVGQLTVSDRKPESELERVADYRKRGVEFDCGRHRLELFLAADLIVVSPGVPPLPEILEAREKGVKVISEIELAYHFLNCRLVGITGSNGKSTTTTLIYRMLKNSGLKVHLTGNIGTPLISFVKKSRPDHIIVTEISSFQLEFTEKFRTDIAVFLNISPNHLDWHKTYENYIRAKKKLFDHQRPGDLAVLNRDDAILRSWGRDQKSDLYAFSRKHKVPRGCYLKDSTVWLKLEEELPVIKTRDIKLRGVHNLENIMAAVVTSRLAGASLPAIRQTARDFRGLEHRLEEVRTINRVLFVNDSKATTVAATVKAVQSYSRPIVLILGGRDKGGDFSPLRRALKNRVRKILLIGEAKEKIRKALEGAFPLEEVSTFRELVARAYQSARPGDVVLLAPACTSWDMFRNFEERGRLFKKEVNYLARKIARRKKS</sequence>
<dbReference type="Gene3D" id="3.90.190.20">
    <property type="entry name" value="Mur ligase, C-terminal domain"/>
    <property type="match status" value="1"/>
</dbReference>
<gene>
    <name evidence="7" type="primary">murD</name>
    <name evidence="11" type="ORF">OP8BY_0323</name>
</gene>
<dbReference type="InterPro" id="IPR004101">
    <property type="entry name" value="Mur_ligase_C"/>
</dbReference>
<dbReference type="GO" id="GO:0005737">
    <property type="term" value="C:cytoplasm"/>
    <property type="evidence" value="ECO:0007669"/>
    <property type="project" value="UniProtKB-SubCell"/>
</dbReference>
<name>A0A3E2BL09_9BACT</name>
<dbReference type="GO" id="GO:0005524">
    <property type="term" value="F:ATP binding"/>
    <property type="evidence" value="ECO:0007669"/>
    <property type="project" value="UniProtKB-UniRule"/>
</dbReference>
<dbReference type="EMBL" id="QUAH01000009">
    <property type="protein sequence ID" value="RFT15433.1"/>
    <property type="molecule type" value="Genomic_DNA"/>
</dbReference>
<dbReference type="Pfam" id="PF08245">
    <property type="entry name" value="Mur_ligase_M"/>
    <property type="match status" value="1"/>
</dbReference>
<dbReference type="GO" id="GO:0008360">
    <property type="term" value="P:regulation of cell shape"/>
    <property type="evidence" value="ECO:0007669"/>
    <property type="project" value="UniProtKB-KW"/>
</dbReference>
<evidence type="ECO:0000313" key="11">
    <source>
        <dbReference type="EMBL" id="RFT15433.1"/>
    </source>
</evidence>
<dbReference type="InterPro" id="IPR036565">
    <property type="entry name" value="Mur-like_cat_sf"/>
</dbReference>
<dbReference type="AlphaFoldDB" id="A0A3E2BL09"/>
<keyword evidence="7 8" id="KW-0573">Peptidoglycan synthesis</keyword>
<keyword evidence="3 7" id="KW-0963">Cytoplasm</keyword>
<dbReference type="GO" id="GO:0009252">
    <property type="term" value="P:peptidoglycan biosynthetic process"/>
    <property type="evidence" value="ECO:0007669"/>
    <property type="project" value="UniProtKB-UniRule"/>
</dbReference>
<evidence type="ECO:0000256" key="1">
    <source>
        <dbReference type="ARBA" id="ARBA00004496"/>
    </source>
</evidence>
<dbReference type="Proteomes" id="UP000257323">
    <property type="component" value="Unassembled WGS sequence"/>
</dbReference>
<keyword evidence="4 7" id="KW-0436">Ligase</keyword>
<keyword evidence="5 7" id="KW-0547">Nucleotide-binding</keyword>
<comment type="function">
    <text evidence="7 8">Cell wall formation. Catalyzes the addition of glutamate to the nucleotide precursor UDP-N-acetylmuramoyl-L-alanine (UMA).</text>
</comment>
<keyword evidence="7 8" id="KW-0131">Cell cycle</keyword>
<dbReference type="InterPro" id="IPR005762">
    <property type="entry name" value="MurD"/>
</dbReference>
<evidence type="ECO:0000313" key="12">
    <source>
        <dbReference type="Proteomes" id="UP000257323"/>
    </source>
</evidence>
<evidence type="ECO:0000256" key="7">
    <source>
        <dbReference type="HAMAP-Rule" id="MF_00639"/>
    </source>
</evidence>
<dbReference type="PANTHER" id="PTHR43692">
    <property type="entry name" value="UDP-N-ACETYLMURAMOYLALANINE--D-GLUTAMATE LIGASE"/>
    <property type="match status" value="1"/>
</dbReference>
<evidence type="ECO:0000256" key="5">
    <source>
        <dbReference type="ARBA" id="ARBA00022741"/>
    </source>
</evidence>
<dbReference type="Gene3D" id="3.40.1190.10">
    <property type="entry name" value="Mur-like, catalytic domain"/>
    <property type="match status" value="1"/>
</dbReference>
<evidence type="ECO:0000256" key="6">
    <source>
        <dbReference type="ARBA" id="ARBA00022840"/>
    </source>
</evidence>
<dbReference type="PANTHER" id="PTHR43692:SF1">
    <property type="entry name" value="UDP-N-ACETYLMURAMOYLALANINE--D-GLUTAMATE LIGASE"/>
    <property type="match status" value="1"/>
</dbReference>
<comment type="catalytic activity">
    <reaction evidence="7 8">
        <text>UDP-N-acetyl-alpha-D-muramoyl-L-alanine + D-glutamate + ATP = UDP-N-acetyl-alpha-D-muramoyl-L-alanyl-D-glutamate + ADP + phosphate + H(+)</text>
        <dbReference type="Rhea" id="RHEA:16429"/>
        <dbReference type="ChEBI" id="CHEBI:15378"/>
        <dbReference type="ChEBI" id="CHEBI:29986"/>
        <dbReference type="ChEBI" id="CHEBI:30616"/>
        <dbReference type="ChEBI" id="CHEBI:43474"/>
        <dbReference type="ChEBI" id="CHEBI:83898"/>
        <dbReference type="ChEBI" id="CHEBI:83900"/>
        <dbReference type="ChEBI" id="CHEBI:456216"/>
        <dbReference type="EC" id="6.3.2.9"/>
    </reaction>
</comment>
<reference evidence="11 12" key="1">
    <citation type="submission" date="2018-08" db="EMBL/GenBank/DDBJ databases">
        <title>Genome analysis of the thermophilic bacterium of the candidate phylum Aminicenantes from deep subsurface aquifer revealed its physiology and ecological role.</title>
        <authorList>
            <person name="Kadnikov V.V."/>
            <person name="Mardanov A.V."/>
            <person name="Beletsky A.V."/>
            <person name="Karnachuk O.V."/>
            <person name="Ravin N.V."/>
        </authorList>
    </citation>
    <scope>NUCLEOTIDE SEQUENCE [LARGE SCALE GENOMIC DNA]</scope>
    <source>
        <strain evidence="11">BY38</strain>
    </source>
</reference>
<keyword evidence="6 7" id="KW-0067">ATP-binding</keyword>
<comment type="pathway">
    <text evidence="2 7 8">Cell wall biogenesis; peptidoglycan biosynthesis.</text>
</comment>
<dbReference type="InterPro" id="IPR013221">
    <property type="entry name" value="Mur_ligase_cen"/>
</dbReference>
<keyword evidence="7 8" id="KW-0133">Cell shape</keyword>
<dbReference type="GO" id="GO:0051301">
    <property type="term" value="P:cell division"/>
    <property type="evidence" value="ECO:0007669"/>
    <property type="project" value="UniProtKB-KW"/>
</dbReference>